<keyword evidence="2" id="KW-1185">Reference proteome</keyword>
<organism evidence="1 2">
    <name type="scientific">Paractinoplanes tereljensis</name>
    <dbReference type="NCBI Taxonomy" id="571912"/>
    <lineage>
        <taxon>Bacteria</taxon>
        <taxon>Bacillati</taxon>
        <taxon>Actinomycetota</taxon>
        <taxon>Actinomycetes</taxon>
        <taxon>Micromonosporales</taxon>
        <taxon>Micromonosporaceae</taxon>
        <taxon>Paractinoplanes</taxon>
    </lineage>
</organism>
<name>A0A919TT07_9ACTN</name>
<protein>
    <submittedName>
        <fullName evidence="1">Uncharacterized protein</fullName>
    </submittedName>
</protein>
<gene>
    <name evidence="1" type="ORF">Ate02nite_23270</name>
</gene>
<dbReference type="Proteomes" id="UP000623608">
    <property type="component" value="Unassembled WGS sequence"/>
</dbReference>
<evidence type="ECO:0000313" key="2">
    <source>
        <dbReference type="Proteomes" id="UP000623608"/>
    </source>
</evidence>
<accession>A0A919TT07</accession>
<evidence type="ECO:0000313" key="1">
    <source>
        <dbReference type="EMBL" id="GIF19597.1"/>
    </source>
</evidence>
<sequence length="191" mass="20667">MTDISWYWDFVPPAGSDDWTASLVKLLDEWLGAGVDAPEMGAALARDLLARTDGMPANFRLIWGGGFLADRPRWLPLLILAEFRPARPEDPAYLMAEVGAEGLADDVREPAVDYVTTERGDGVRVFALASSDGEGLHGRVNAALRLDDQAVDVLLTTRVKALDQLAVIGSGVEAVLHMIAAQPLEFVNARL</sequence>
<reference evidence="1" key="1">
    <citation type="submission" date="2021-01" db="EMBL/GenBank/DDBJ databases">
        <title>Whole genome shotgun sequence of Actinoplanes tereljensis NBRC 105297.</title>
        <authorList>
            <person name="Komaki H."/>
            <person name="Tamura T."/>
        </authorList>
    </citation>
    <scope>NUCLEOTIDE SEQUENCE</scope>
    <source>
        <strain evidence="1">NBRC 105297</strain>
    </source>
</reference>
<dbReference type="EMBL" id="BOMY01000016">
    <property type="protein sequence ID" value="GIF19597.1"/>
    <property type="molecule type" value="Genomic_DNA"/>
</dbReference>
<dbReference type="RefSeq" id="WP_203803713.1">
    <property type="nucleotide sequence ID" value="NZ_BOMY01000016.1"/>
</dbReference>
<comment type="caution">
    <text evidence="1">The sequence shown here is derived from an EMBL/GenBank/DDBJ whole genome shotgun (WGS) entry which is preliminary data.</text>
</comment>
<proteinExistence type="predicted"/>
<dbReference type="AlphaFoldDB" id="A0A919TT07"/>